<evidence type="ECO:0000313" key="2">
    <source>
        <dbReference type="Proteomes" id="UP000076962"/>
    </source>
</evidence>
<reference evidence="1 2" key="1">
    <citation type="submission" date="2016-05" db="EMBL/GenBank/DDBJ databases">
        <title>Single-cell genome of chain-forming Candidatus Thiomargarita nelsonii and comparison to other large sulfur-oxidizing bacteria.</title>
        <authorList>
            <person name="Winkel M."/>
            <person name="Salman V."/>
            <person name="Woyke T."/>
            <person name="Schulz-Vogt H."/>
            <person name="Richter M."/>
            <person name="Flood B."/>
            <person name="Bailey J."/>
            <person name="Amann R."/>
            <person name="Mussmann M."/>
        </authorList>
    </citation>
    <scope>NUCLEOTIDE SEQUENCE [LARGE SCALE GENOMIC DNA]</scope>
    <source>
        <strain evidence="1 2">THI036</strain>
    </source>
</reference>
<dbReference type="AlphaFoldDB" id="A0A0A6RIX3"/>
<protein>
    <submittedName>
        <fullName evidence="1">Uncharacterized protein</fullName>
    </submittedName>
</protein>
<dbReference type="EMBL" id="LUTY01001598">
    <property type="protein sequence ID" value="OAD21487.1"/>
    <property type="molecule type" value="Genomic_DNA"/>
</dbReference>
<dbReference type="Proteomes" id="UP000076962">
    <property type="component" value="Unassembled WGS sequence"/>
</dbReference>
<keyword evidence="2" id="KW-1185">Reference proteome</keyword>
<sequence>MELGTDQLIIGLDPDNRIIKSHMEEVPLPEQSMTIYYTLKEETDKDEELILSEINEVARMYVSMPLN</sequence>
<organism evidence="1 2">
    <name type="scientific">Candidatus Thiomargarita nelsonii</name>
    <dbReference type="NCBI Taxonomy" id="1003181"/>
    <lineage>
        <taxon>Bacteria</taxon>
        <taxon>Pseudomonadati</taxon>
        <taxon>Pseudomonadota</taxon>
        <taxon>Gammaproteobacteria</taxon>
        <taxon>Thiotrichales</taxon>
        <taxon>Thiotrichaceae</taxon>
        <taxon>Thiomargarita</taxon>
    </lineage>
</organism>
<evidence type="ECO:0000313" key="1">
    <source>
        <dbReference type="EMBL" id="OAD21487.1"/>
    </source>
</evidence>
<gene>
    <name evidence="1" type="ORF">THIOM_002744</name>
</gene>
<comment type="caution">
    <text evidence="1">The sequence shown here is derived from an EMBL/GenBank/DDBJ whole genome shotgun (WGS) entry which is preliminary data.</text>
</comment>
<accession>A0A0A6RIX3</accession>
<name>A0A0A6RIX3_9GAMM</name>
<proteinExistence type="predicted"/>